<feature type="transmembrane region" description="Helical" evidence="7">
    <location>
        <begin position="191"/>
        <end position="208"/>
    </location>
</feature>
<dbReference type="PANTHER" id="PTHR32468">
    <property type="entry name" value="CATION/H + ANTIPORTER"/>
    <property type="match status" value="1"/>
</dbReference>
<evidence type="ECO:0000259" key="8">
    <source>
        <dbReference type="Pfam" id="PF00999"/>
    </source>
</evidence>
<comment type="subcellular location">
    <subcellularLocation>
        <location evidence="1">Membrane</location>
        <topology evidence="1">Multi-pass membrane protein</topology>
    </subcellularLocation>
</comment>
<dbReference type="InterPro" id="IPR050794">
    <property type="entry name" value="CPA2_transporter"/>
</dbReference>
<protein>
    <submittedName>
        <fullName evidence="9">Cation:proton antiporter</fullName>
    </submittedName>
</protein>
<dbReference type="InterPro" id="IPR006153">
    <property type="entry name" value="Cation/H_exchanger_TM"/>
</dbReference>
<evidence type="ECO:0000256" key="3">
    <source>
        <dbReference type="ARBA" id="ARBA00022692"/>
    </source>
</evidence>
<reference evidence="10" key="1">
    <citation type="journal article" date="2019" name="Int. J. Syst. Evol. Microbiol.">
        <title>The Global Catalogue of Microorganisms (GCM) 10K type strain sequencing project: providing services to taxonomists for standard genome sequencing and annotation.</title>
        <authorList>
            <consortium name="The Broad Institute Genomics Platform"/>
            <consortium name="The Broad Institute Genome Sequencing Center for Infectious Disease"/>
            <person name="Wu L."/>
            <person name="Ma J."/>
        </authorList>
    </citation>
    <scope>NUCLEOTIDE SEQUENCE [LARGE SCALE GENOMIC DNA]</scope>
    <source>
        <strain evidence="10">CGMCC 4.7132</strain>
    </source>
</reference>
<feature type="transmembrane region" description="Helical" evidence="7">
    <location>
        <begin position="345"/>
        <end position="362"/>
    </location>
</feature>
<dbReference type="RefSeq" id="WP_380851447.1">
    <property type="nucleotide sequence ID" value="NZ_JBHSFP010000051.1"/>
</dbReference>
<evidence type="ECO:0000256" key="2">
    <source>
        <dbReference type="ARBA" id="ARBA00022448"/>
    </source>
</evidence>
<keyword evidence="3 7" id="KW-0812">Transmembrane</keyword>
<dbReference type="InterPro" id="IPR038770">
    <property type="entry name" value="Na+/solute_symporter_sf"/>
</dbReference>
<feature type="domain" description="Cation/H+ exchanger transmembrane" evidence="8">
    <location>
        <begin position="17"/>
        <end position="387"/>
    </location>
</feature>
<keyword evidence="10" id="KW-1185">Reference proteome</keyword>
<keyword evidence="5" id="KW-0406">Ion transport</keyword>
<organism evidence="9 10">
    <name type="scientific">Sphaerisporangium dianthi</name>
    <dbReference type="NCBI Taxonomy" id="1436120"/>
    <lineage>
        <taxon>Bacteria</taxon>
        <taxon>Bacillati</taxon>
        <taxon>Actinomycetota</taxon>
        <taxon>Actinomycetes</taxon>
        <taxon>Streptosporangiales</taxon>
        <taxon>Streptosporangiaceae</taxon>
        <taxon>Sphaerisporangium</taxon>
    </lineage>
</organism>
<evidence type="ECO:0000256" key="5">
    <source>
        <dbReference type="ARBA" id="ARBA00023065"/>
    </source>
</evidence>
<feature type="transmembrane region" description="Helical" evidence="7">
    <location>
        <begin position="272"/>
        <end position="290"/>
    </location>
</feature>
<gene>
    <name evidence="9" type="ORF">ACFO60_38195</name>
</gene>
<evidence type="ECO:0000313" key="9">
    <source>
        <dbReference type="EMBL" id="MFC4536634.1"/>
    </source>
</evidence>
<dbReference type="Pfam" id="PF00999">
    <property type="entry name" value="Na_H_Exchanger"/>
    <property type="match status" value="1"/>
</dbReference>
<keyword evidence="4 7" id="KW-1133">Transmembrane helix</keyword>
<feature type="transmembrane region" description="Helical" evidence="7">
    <location>
        <begin position="161"/>
        <end position="185"/>
    </location>
</feature>
<name>A0ABV9CTM7_9ACTN</name>
<feature type="transmembrane region" description="Helical" evidence="7">
    <location>
        <begin position="302"/>
        <end position="324"/>
    </location>
</feature>
<proteinExistence type="predicted"/>
<feature type="transmembrane region" description="Helical" evidence="7">
    <location>
        <begin position="127"/>
        <end position="149"/>
    </location>
</feature>
<evidence type="ECO:0000256" key="1">
    <source>
        <dbReference type="ARBA" id="ARBA00004141"/>
    </source>
</evidence>
<evidence type="ECO:0000256" key="7">
    <source>
        <dbReference type="SAM" id="Phobius"/>
    </source>
</evidence>
<feature type="transmembrane region" description="Helical" evidence="7">
    <location>
        <begin position="241"/>
        <end position="260"/>
    </location>
</feature>
<evidence type="ECO:0000256" key="6">
    <source>
        <dbReference type="ARBA" id="ARBA00023136"/>
    </source>
</evidence>
<dbReference type="EMBL" id="JBHSFP010000051">
    <property type="protein sequence ID" value="MFC4536634.1"/>
    <property type="molecule type" value="Genomic_DNA"/>
</dbReference>
<comment type="caution">
    <text evidence="9">The sequence shown here is derived from an EMBL/GenBank/DDBJ whole genome shotgun (WGS) entry which is preliminary data.</text>
</comment>
<feature type="transmembrane region" description="Helical" evidence="7">
    <location>
        <begin position="368"/>
        <end position="389"/>
    </location>
</feature>
<feature type="transmembrane region" description="Helical" evidence="7">
    <location>
        <begin position="6"/>
        <end position="23"/>
    </location>
</feature>
<feature type="transmembrane region" description="Helical" evidence="7">
    <location>
        <begin position="66"/>
        <end position="86"/>
    </location>
</feature>
<dbReference type="PANTHER" id="PTHR32468:SF0">
    <property type="entry name" value="K(+)_H(+) ANTIPORTER 1"/>
    <property type="match status" value="1"/>
</dbReference>
<feature type="transmembrane region" description="Helical" evidence="7">
    <location>
        <begin position="98"/>
        <end position="121"/>
    </location>
</feature>
<feature type="transmembrane region" description="Helical" evidence="7">
    <location>
        <begin position="35"/>
        <end position="54"/>
    </location>
</feature>
<dbReference type="Gene3D" id="1.20.1530.20">
    <property type="match status" value="1"/>
</dbReference>
<accession>A0ABV9CTM7</accession>
<feature type="transmembrane region" description="Helical" evidence="7">
    <location>
        <begin position="215"/>
        <end position="235"/>
    </location>
</feature>
<dbReference type="Proteomes" id="UP001596004">
    <property type="component" value="Unassembled WGS sequence"/>
</dbReference>
<sequence>MASGQVQLLLVDLALILVLAWALGRIAVRLHQPPVVGEILAGVLLGPTLFHGALDRVLFPDEIRTVLVGIADLGLVLFMVGVGMEINPSALRGRGTGVLRMAAGSMLVPFCLGLAAAPYLLEGRTSGTSVVFVGLALSVTAFPVLARIITDRRLSGTTLGVIAIATAAAVDVVAWTALAAVQAFSSSGGDSWRTALIVPFAAFMVFAVRPSLRRVLASMSAGGAFAVTLCGALLSSAATEAMGIHFIFGAFLFGAILPRLDPGAAHAPLHGRVEQVAGVLLPVYFVVAGLNVNLGELAGDDFARLGLVLLVAIAGKLGGTYLGGRSAGLAPRPAAGLAVLMDTRGLTELVILGVGLQAGLIGGTLYSLMVVMAVVTTVLTGPLLSLVYTKPVEISEVSRAREPEPAA</sequence>
<evidence type="ECO:0000256" key="4">
    <source>
        <dbReference type="ARBA" id="ARBA00022989"/>
    </source>
</evidence>
<keyword evidence="6 7" id="KW-0472">Membrane</keyword>
<evidence type="ECO:0000313" key="10">
    <source>
        <dbReference type="Proteomes" id="UP001596004"/>
    </source>
</evidence>
<keyword evidence="2" id="KW-0813">Transport</keyword>